<feature type="transmembrane region" description="Helical" evidence="1">
    <location>
        <begin position="303"/>
        <end position="321"/>
    </location>
</feature>
<keyword evidence="1" id="KW-0472">Membrane</keyword>
<feature type="transmembrane region" description="Helical" evidence="1">
    <location>
        <begin position="35"/>
        <end position="56"/>
    </location>
</feature>
<feature type="transmembrane region" description="Helical" evidence="1">
    <location>
        <begin position="135"/>
        <end position="153"/>
    </location>
</feature>
<evidence type="ECO:0000313" key="2">
    <source>
        <dbReference type="EMBL" id="MBR0658220.1"/>
    </source>
</evidence>
<sequence>MIFLRRNAESAPASTYRDADATLVTSRDRGARARWLRLAAFAPAAFFLVAILLPPLNHDVAAVMDFSRRWLAGEALYTDLIDVNPPLVFILNLVPAALARWTILSQGQAILVCLLGFTFMLWRMTEALRRGRAEGPVEAAVLTAVLPLLLLAAGSDFGQRDVMMAMAAIPYCLLAARRIEGLPTDRRLAIAVAVVAALGFALKPYFLAVPLLVEGLVLLRRGAAKAKRDPVPWVMLGLWVAYLASIPLFFPAYAWQILPLAWEFYGDIHGPGPWRVLVTDVMGAAEVLLLFTVPLAFRRESGAFGQALAMAALGAFLAAWAQHKGWTYHVLPITLLGLGALAVAAARWADRALPEGRARASAPALALVAASAILVYQLRGGETPWREAAYYGETPGRLAEWLDRNAHGQPVLVLSPDIFPVYPALTYADARQMLHTMSTWTLQGFYRSCPAGEEPYRDPSTMRRSEYAVFHTVAESFALHPPAALVVARHANIPACGGRFDLLAYFARHPLFGETLERYAPAGEIDGYRLFVRRH</sequence>
<feature type="transmembrane region" description="Helical" evidence="1">
    <location>
        <begin position="103"/>
        <end position="123"/>
    </location>
</feature>
<evidence type="ECO:0000313" key="4">
    <source>
        <dbReference type="Proteomes" id="UP000746741"/>
    </source>
</evidence>
<name>A0A9X9WD10_9PROT</name>
<dbReference type="RefSeq" id="WP_168039025.1">
    <property type="nucleotide sequence ID" value="NZ_JAAEDK010000005.1"/>
</dbReference>
<evidence type="ECO:0000313" key="3">
    <source>
        <dbReference type="EMBL" id="NKE15963.1"/>
    </source>
</evidence>
<reference evidence="2" key="3">
    <citation type="journal article" date="2021" name="Syst. Appl. Microbiol.">
        <title>Roseomonas hellenica sp. nov., isolated from roots of wild-growing Alkanna tinctoria.</title>
        <authorList>
            <person name="Rat A."/>
            <person name="Naranjo H.D."/>
            <person name="Lebbe L."/>
            <person name="Cnockaert M."/>
            <person name="Krigas N."/>
            <person name="Grigoriadou K."/>
            <person name="Maloupa E."/>
            <person name="Willems A."/>
        </authorList>
    </citation>
    <scope>NUCLEOTIDE SEQUENCE</scope>
    <source>
        <strain evidence="2">LMG 31161</strain>
    </source>
</reference>
<organism evidence="2 5">
    <name type="scientific">Neoroseomonas oryzicola</name>
    <dbReference type="NCBI Taxonomy" id="535904"/>
    <lineage>
        <taxon>Bacteria</taxon>
        <taxon>Pseudomonadati</taxon>
        <taxon>Pseudomonadota</taxon>
        <taxon>Alphaproteobacteria</taxon>
        <taxon>Acetobacterales</taxon>
        <taxon>Acetobacteraceae</taxon>
        <taxon>Neoroseomonas</taxon>
    </lineage>
</organism>
<feature type="transmembrane region" description="Helical" evidence="1">
    <location>
        <begin position="188"/>
        <end position="213"/>
    </location>
</feature>
<feature type="transmembrane region" description="Helical" evidence="1">
    <location>
        <begin position="328"/>
        <end position="348"/>
    </location>
</feature>
<reference evidence="3 4" key="2">
    <citation type="submission" date="2020-02" db="EMBL/GenBank/DDBJ databases">
        <authorList>
            <person name="Sun Q."/>
            <person name="Inoue M."/>
        </authorList>
    </citation>
    <scope>NUCLEOTIDE SEQUENCE [LARGE SCALE GENOMIC DNA]</scope>
    <source>
        <strain evidence="3 4">KCTC 22478</strain>
    </source>
</reference>
<reference evidence="2" key="1">
    <citation type="submission" date="2020-01" db="EMBL/GenBank/DDBJ databases">
        <authorList>
            <person name="Rat A."/>
        </authorList>
    </citation>
    <scope>NUCLEOTIDE SEQUENCE</scope>
    <source>
        <strain evidence="2">LMG 31161</strain>
    </source>
</reference>
<feature type="transmembrane region" description="Helical" evidence="1">
    <location>
        <begin position="276"/>
        <end position="297"/>
    </location>
</feature>
<protein>
    <submittedName>
        <fullName evidence="2">Uncharacterized protein</fullName>
    </submittedName>
</protein>
<keyword evidence="1" id="KW-1133">Transmembrane helix</keyword>
<comment type="caution">
    <text evidence="2">The sequence shown here is derived from an EMBL/GenBank/DDBJ whole genome shotgun (WGS) entry which is preliminary data.</text>
</comment>
<dbReference type="EMBL" id="JAAEDK010000005">
    <property type="protein sequence ID" value="MBR0658220.1"/>
    <property type="molecule type" value="Genomic_DNA"/>
</dbReference>
<dbReference type="Proteomes" id="UP000746741">
    <property type="component" value="Unassembled WGS sequence"/>
</dbReference>
<keyword evidence="1" id="KW-0812">Transmembrane</keyword>
<gene>
    <name evidence="3" type="ORF">GWK15_03340</name>
    <name evidence="2" type="ORF">GXW75_03085</name>
</gene>
<dbReference type="AlphaFoldDB" id="A0A9X9WD10"/>
<dbReference type="Proteomes" id="UP001138708">
    <property type="component" value="Unassembled WGS sequence"/>
</dbReference>
<proteinExistence type="predicted"/>
<feature type="transmembrane region" description="Helical" evidence="1">
    <location>
        <begin position="233"/>
        <end position="255"/>
    </location>
</feature>
<keyword evidence="4" id="KW-1185">Reference proteome</keyword>
<dbReference type="EMBL" id="JAAVUP010000001">
    <property type="protein sequence ID" value="NKE15963.1"/>
    <property type="molecule type" value="Genomic_DNA"/>
</dbReference>
<accession>A0A9X9WD10</accession>
<evidence type="ECO:0000313" key="5">
    <source>
        <dbReference type="Proteomes" id="UP001138708"/>
    </source>
</evidence>
<evidence type="ECO:0000256" key="1">
    <source>
        <dbReference type="SAM" id="Phobius"/>
    </source>
</evidence>